<proteinExistence type="predicted"/>
<reference evidence="2" key="2">
    <citation type="submission" date="2023-02" db="EMBL/GenBank/DDBJ databases">
        <authorList>
            <consortium name="DOE Joint Genome Institute"/>
            <person name="Mondo S.J."/>
            <person name="Chang Y."/>
            <person name="Wang Y."/>
            <person name="Ahrendt S."/>
            <person name="Andreopoulos W."/>
            <person name="Barry K."/>
            <person name="Beard J."/>
            <person name="Benny G.L."/>
            <person name="Blankenship S."/>
            <person name="Bonito G."/>
            <person name="Cuomo C."/>
            <person name="Desiro A."/>
            <person name="Gervers K.A."/>
            <person name="Hundley H."/>
            <person name="Kuo A."/>
            <person name="LaButti K."/>
            <person name="Lang B.F."/>
            <person name="Lipzen A."/>
            <person name="O'Donnell K."/>
            <person name="Pangilinan J."/>
            <person name="Reynolds N."/>
            <person name="Sandor L."/>
            <person name="Smith M.W."/>
            <person name="Tsang A."/>
            <person name="Grigoriev I.V."/>
            <person name="Stajich J.E."/>
            <person name="Spatafora J.W."/>
        </authorList>
    </citation>
    <scope>NUCLEOTIDE SEQUENCE</scope>
    <source>
        <strain evidence="2">RSA 2281</strain>
    </source>
</reference>
<dbReference type="AlphaFoldDB" id="A0AAD5JQE6"/>
<sequence length="74" mass="8305">MTEKLQKGVFFPPLLVFSFFLHLKRNLAGILLLLLSFLVNHCVIQACTIISRVLVLICEYICSVLLAVSVVFPV</sequence>
<gene>
    <name evidence="2" type="ORF">BDA99DRAFT_227688</name>
</gene>
<keyword evidence="1" id="KW-1133">Transmembrane helix</keyword>
<comment type="caution">
    <text evidence="2">The sequence shown here is derived from an EMBL/GenBank/DDBJ whole genome shotgun (WGS) entry which is preliminary data.</text>
</comment>
<organism evidence="2 3">
    <name type="scientific">Phascolomyces articulosus</name>
    <dbReference type="NCBI Taxonomy" id="60185"/>
    <lineage>
        <taxon>Eukaryota</taxon>
        <taxon>Fungi</taxon>
        <taxon>Fungi incertae sedis</taxon>
        <taxon>Mucoromycota</taxon>
        <taxon>Mucoromycotina</taxon>
        <taxon>Mucoromycetes</taxon>
        <taxon>Mucorales</taxon>
        <taxon>Lichtheimiaceae</taxon>
        <taxon>Phascolomyces</taxon>
    </lineage>
</organism>
<reference evidence="2" key="1">
    <citation type="journal article" date="2022" name="IScience">
        <title>Evolution of zygomycete secretomes and the origins of terrestrial fungal ecologies.</title>
        <authorList>
            <person name="Chang Y."/>
            <person name="Wang Y."/>
            <person name="Mondo S."/>
            <person name="Ahrendt S."/>
            <person name="Andreopoulos W."/>
            <person name="Barry K."/>
            <person name="Beard J."/>
            <person name="Benny G.L."/>
            <person name="Blankenship S."/>
            <person name="Bonito G."/>
            <person name="Cuomo C."/>
            <person name="Desiro A."/>
            <person name="Gervers K.A."/>
            <person name="Hundley H."/>
            <person name="Kuo A."/>
            <person name="LaButti K."/>
            <person name="Lang B.F."/>
            <person name="Lipzen A."/>
            <person name="O'Donnell K."/>
            <person name="Pangilinan J."/>
            <person name="Reynolds N."/>
            <person name="Sandor L."/>
            <person name="Smith M.E."/>
            <person name="Tsang A."/>
            <person name="Grigoriev I.V."/>
            <person name="Stajich J.E."/>
            <person name="Spatafora J.W."/>
        </authorList>
    </citation>
    <scope>NUCLEOTIDE SEQUENCE</scope>
    <source>
        <strain evidence="2">RSA 2281</strain>
    </source>
</reference>
<protein>
    <submittedName>
        <fullName evidence="2">Uncharacterized protein</fullName>
    </submittedName>
</protein>
<keyword evidence="3" id="KW-1185">Reference proteome</keyword>
<name>A0AAD5JQE6_9FUNG</name>
<keyword evidence="1" id="KW-0812">Transmembrane</keyword>
<evidence type="ECO:0000313" key="3">
    <source>
        <dbReference type="Proteomes" id="UP001209540"/>
    </source>
</evidence>
<dbReference type="Proteomes" id="UP001209540">
    <property type="component" value="Unassembled WGS sequence"/>
</dbReference>
<evidence type="ECO:0000256" key="1">
    <source>
        <dbReference type="SAM" id="Phobius"/>
    </source>
</evidence>
<feature type="transmembrane region" description="Helical" evidence="1">
    <location>
        <begin position="53"/>
        <end position="72"/>
    </location>
</feature>
<accession>A0AAD5JQE6</accession>
<evidence type="ECO:0000313" key="2">
    <source>
        <dbReference type="EMBL" id="KAI9248891.1"/>
    </source>
</evidence>
<keyword evidence="1" id="KW-0472">Membrane</keyword>
<dbReference type="EMBL" id="JAIXMP010000037">
    <property type="protein sequence ID" value="KAI9248891.1"/>
    <property type="molecule type" value="Genomic_DNA"/>
</dbReference>